<dbReference type="AlphaFoldDB" id="A0AAV7TE81"/>
<accession>A0AAV7TE81</accession>
<evidence type="ECO:0000256" key="1">
    <source>
        <dbReference type="SAM" id="MobiDB-lite"/>
    </source>
</evidence>
<reference evidence="2" key="1">
    <citation type="journal article" date="2022" name="bioRxiv">
        <title>Sequencing and chromosome-scale assembly of the giantPleurodeles waltlgenome.</title>
        <authorList>
            <person name="Brown T."/>
            <person name="Elewa A."/>
            <person name="Iarovenko S."/>
            <person name="Subramanian E."/>
            <person name="Araus A.J."/>
            <person name="Petzold A."/>
            <person name="Susuki M."/>
            <person name="Suzuki K.-i.T."/>
            <person name="Hayashi T."/>
            <person name="Toyoda A."/>
            <person name="Oliveira C."/>
            <person name="Osipova E."/>
            <person name="Leigh N.D."/>
            <person name="Simon A."/>
            <person name="Yun M.H."/>
        </authorList>
    </citation>
    <scope>NUCLEOTIDE SEQUENCE</scope>
    <source>
        <strain evidence="2">20211129_DDA</strain>
        <tissue evidence="2">Liver</tissue>
    </source>
</reference>
<gene>
    <name evidence="2" type="ORF">NDU88_006131</name>
</gene>
<dbReference type="Proteomes" id="UP001066276">
    <property type="component" value="Chromosome 4_1"/>
</dbReference>
<feature type="compositionally biased region" description="Polar residues" evidence="1">
    <location>
        <begin position="48"/>
        <end position="58"/>
    </location>
</feature>
<organism evidence="2 3">
    <name type="scientific">Pleurodeles waltl</name>
    <name type="common">Iberian ribbed newt</name>
    <dbReference type="NCBI Taxonomy" id="8319"/>
    <lineage>
        <taxon>Eukaryota</taxon>
        <taxon>Metazoa</taxon>
        <taxon>Chordata</taxon>
        <taxon>Craniata</taxon>
        <taxon>Vertebrata</taxon>
        <taxon>Euteleostomi</taxon>
        <taxon>Amphibia</taxon>
        <taxon>Batrachia</taxon>
        <taxon>Caudata</taxon>
        <taxon>Salamandroidea</taxon>
        <taxon>Salamandridae</taxon>
        <taxon>Pleurodelinae</taxon>
        <taxon>Pleurodeles</taxon>
    </lineage>
</organism>
<protein>
    <submittedName>
        <fullName evidence="2">Uncharacterized protein</fullName>
    </submittedName>
</protein>
<evidence type="ECO:0000313" key="2">
    <source>
        <dbReference type="EMBL" id="KAJ1174309.1"/>
    </source>
</evidence>
<feature type="region of interest" description="Disordered" evidence="1">
    <location>
        <begin position="1"/>
        <end position="132"/>
    </location>
</feature>
<feature type="compositionally biased region" description="Basic and acidic residues" evidence="1">
    <location>
        <begin position="81"/>
        <end position="93"/>
    </location>
</feature>
<name>A0AAV7TE81_PLEWA</name>
<evidence type="ECO:0000313" key="3">
    <source>
        <dbReference type="Proteomes" id="UP001066276"/>
    </source>
</evidence>
<comment type="caution">
    <text evidence="2">The sequence shown here is derived from an EMBL/GenBank/DDBJ whole genome shotgun (WGS) entry which is preliminary data.</text>
</comment>
<proteinExistence type="predicted"/>
<dbReference type="EMBL" id="JANPWB010000007">
    <property type="protein sequence ID" value="KAJ1174309.1"/>
    <property type="molecule type" value="Genomic_DNA"/>
</dbReference>
<feature type="compositionally biased region" description="Basic residues" evidence="1">
    <location>
        <begin position="102"/>
        <end position="112"/>
    </location>
</feature>
<keyword evidence="3" id="KW-1185">Reference proteome</keyword>
<sequence>MQVQPSMKERKLARKGPGKEKPPSLLVGIPPPTSHPGDGVGKPAAPPENTTIAGQPSSDRAFEAWDASQEAPPPAEAQEELTAKPEAKAKEDETQVTTVKVIKQKKGKKGGKKKEQPKESSDPEEEQPDKWS</sequence>
<feature type="compositionally biased region" description="Acidic residues" evidence="1">
    <location>
        <begin position="122"/>
        <end position="132"/>
    </location>
</feature>